<evidence type="ECO:0000256" key="1">
    <source>
        <dbReference type="ARBA" id="ARBA00022723"/>
    </source>
</evidence>
<dbReference type="PROSITE" id="PS50865">
    <property type="entry name" value="ZF_MYND_2"/>
    <property type="match status" value="1"/>
</dbReference>
<name>A0A067Q9E4_9AGAM</name>
<dbReference type="PROSITE" id="PS01360">
    <property type="entry name" value="ZF_MYND_1"/>
    <property type="match status" value="1"/>
</dbReference>
<keyword evidence="1" id="KW-0479">Metal-binding</keyword>
<reference evidence="8" key="1">
    <citation type="journal article" date="2014" name="Proc. Natl. Acad. Sci. U.S.A.">
        <title>Extensive sampling of basidiomycete genomes demonstrates inadequacy of the white-rot/brown-rot paradigm for wood decay fungi.</title>
        <authorList>
            <person name="Riley R."/>
            <person name="Salamov A.A."/>
            <person name="Brown D.W."/>
            <person name="Nagy L.G."/>
            <person name="Floudas D."/>
            <person name="Held B.W."/>
            <person name="Levasseur A."/>
            <person name="Lombard V."/>
            <person name="Morin E."/>
            <person name="Otillar R."/>
            <person name="Lindquist E.A."/>
            <person name="Sun H."/>
            <person name="LaButti K.M."/>
            <person name="Schmutz J."/>
            <person name="Jabbour D."/>
            <person name="Luo H."/>
            <person name="Baker S.E."/>
            <person name="Pisabarro A.G."/>
            <person name="Walton J.D."/>
            <person name="Blanchette R.A."/>
            <person name="Henrissat B."/>
            <person name="Martin F."/>
            <person name="Cullen D."/>
            <person name="Hibbett D.S."/>
            <person name="Grigoriev I.V."/>
        </authorList>
    </citation>
    <scope>NUCLEOTIDE SEQUENCE [LARGE SCALE GENOMIC DNA]</scope>
    <source>
        <strain evidence="8">MUCL 33604</strain>
    </source>
</reference>
<dbReference type="InterPro" id="IPR011989">
    <property type="entry name" value="ARM-like"/>
</dbReference>
<evidence type="ECO:0000256" key="4">
    <source>
        <dbReference type="PROSITE-ProRule" id="PRU00134"/>
    </source>
</evidence>
<dbReference type="EMBL" id="KL197714">
    <property type="protein sequence ID" value="KDQ60127.1"/>
    <property type="molecule type" value="Genomic_DNA"/>
</dbReference>
<keyword evidence="2 4" id="KW-0863">Zinc-finger</keyword>
<dbReference type="STRING" id="933084.A0A067Q9E4"/>
<dbReference type="InterPro" id="IPR016024">
    <property type="entry name" value="ARM-type_fold"/>
</dbReference>
<dbReference type="Pfam" id="PF01753">
    <property type="entry name" value="zf-MYND"/>
    <property type="match status" value="1"/>
</dbReference>
<protein>
    <recommendedName>
        <fullName evidence="6">MYND-type domain-containing protein</fullName>
    </recommendedName>
</protein>
<dbReference type="InParanoid" id="A0A067Q9E4"/>
<dbReference type="InterPro" id="IPR002893">
    <property type="entry name" value="Znf_MYND"/>
</dbReference>
<evidence type="ECO:0000256" key="3">
    <source>
        <dbReference type="ARBA" id="ARBA00022833"/>
    </source>
</evidence>
<dbReference type="HOGENOM" id="CLU_010273_0_0_1"/>
<dbReference type="GO" id="GO:0008270">
    <property type="term" value="F:zinc ion binding"/>
    <property type="evidence" value="ECO:0007669"/>
    <property type="project" value="UniProtKB-KW"/>
</dbReference>
<evidence type="ECO:0000313" key="7">
    <source>
        <dbReference type="EMBL" id="KDQ60127.1"/>
    </source>
</evidence>
<proteinExistence type="predicted"/>
<sequence length="715" mass="79761">MPGPSSKKKSKPKSKQSGPRTAPQPTTRPDDLLKFFSDLDSTETWGMTVAALCDYFELPDLTTRHGLKKVHANFDDIYRRLDTAYQKNPGNERLVGGIVGIYAKMCADSILRDKLFKAGFLSKLFPLIDIPGCCHMALRALSTVTHHGGVAVRTDIAKRTPALVRLLQECPSDPKVADLSIAVMSHALGSVLAVDEKPGPDMRVVKSLQLPSILRVVIEQLQKPYASQEIISHALGIFSGATLHCWKECNDFPPVITFLVAFLRSTDLTCRCEALGALIRLHHAVCEPDQRLYDPQKMIAGVQRGFPPYLSEVMMEYGPTRCDVYATMQSTLTHQKAMMKCAQDRDLYACGKVLGQLIPSTEFSIAEGGYQAQNERTGRWEMMDIGLPFKMWTDALPHCAKALRASGISSDADMADIIEIKYLIVKQRIPDAIELALKAIRRSPEVAYYYYAITLGADGERGLRYAKKGAKCKQITPFVRFAMIHRAVDHAGNMALTMLTSTHTGERKWEEGVAFLTCAWEDAKTFIEEGPPDSRHMKNMLNWYILLTLVVKGPEMSPDLRELDDAFKKLKINEEIGTFLGYRPPNTELRLTRLKIVQLYASAIKDWGEVISKFDLLNSSPVATSVISPTKAEDDLATWLEDINLEDDDHVHSSHCSHGAHPKVSAMDGDLYRCSWCRNPSAILRKCGGCSKTRYCDSACQKSHWSTHKKTCKPA</sequence>
<feature type="compositionally biased region" description="Basic residues" evidence="5">
    <location>
        <begin position="1"/>
        <end position="14"/>
    </location>
</feature>
<feature type="region of interest" description="Disordered" evidence="5">
    <location>
        <begin position="1"/>
        <end position="31"/>
    </location>
</feature>
<evidence type="ECO:0000256" key="2">
    <source>
        <dbReference type="ARBA" id="ARBA00022771"/>
    </source>
</evidence>
<feature type="domain" description="MYND-type" evidence="6">
    <location>
        <begin position="674"/>
        <end position="712"/>
    </location>
</feature>
<dbReference type="SUPFAM" id="SSF144232">
    <property type="entry name" value="HIT/MYND zinc finger-like"/>
    <property type="match status" value="1"/>
</dbReference>
<evidence type="ECO:0000313" key="8">
    <source>
        <dbReference type="Proteomes" id="UP000027265"/>
    </source>
</evidence>
<organism evidence="7 8">
    <name type="scientific">Jaapia argillacea MUCL 33604</name>
    <dbReference type="NCBI Taxonomy" id="933084"/>
    <lineage>
        <taxon>Eukaryota</taxon>
        <taxon>Fungi</taxon>
        <taxon>Dikarya</taxon>
        <taxon>Basidiomycota</taxon>
        <taxon>Agaricomycotina</taxon>
        <taxon>Agaricomycetes</taxon>
        <taxon>Agaricomycetidae</taxon>
        <taxon>Jaapiales</taxon>
        <taxon>Jaapiaceae</taxon>
        <taxon>Jaapia</taxon>
    </lineage>
</organism>
<gene>
    <name evidence="7" type="ORF">JAAARDRAFT_174140</name>
</gene>
<dbReference type="Gene3D" id="6.10.140.2220">
    <property type="match status" value="1"/>
</dbReference>
<dbReference type="OrthoDB" id="341421at2759"/>
<evidence type="ECO:0000256" key="5">
    <source>
        <dbReference type="SAM" id="MobiDB-lite"/>
    </source>
</evidence>
<dbReference type="AlphaFoldDB" id="A0A067Q9E4"/>
<accession>A0A067Q9E4</accession>
<keyword evidence="8" id="KW-1185">Reference proteome</keyword>
<dbReference type="Gene3D" id="1.25.10.10">
    <property type="entry name" value="Leucine-rich Repeat Variant"/>
    <property type="match status" value="1"/>
</dbReference>
<keyword evidence="3" id="KW-0862">Zinc</keyword>
<dbReference type="Proteomes" id="UP000027265">
    <property type="component" value="Unassembled WGS sequence"/>
</dbReference>
<dbReference type="SUPFAM" id="SSF48371">
    <property type="entry name" value="ARM repeat"/>
    <property type="match status" value="1"/>
</dbReference>
<evidence type="ECO:0000259" key="6">
    <source>
        <dbReference type="PROSITE" id="PS50865"/>
    </source>
</evidence>